<sequence>MESNRKRRGFMKGKLVMSFYRASKTPSSVQFSSKIKQSQQPASTASVGFHVEEKKFAISSSPMKQKPLVIAMDGDAYSDFVGHVEGTNGAGASVAGDESVDLRAATYISYVQERFRLERSDSRKYQEAPARNLH</sequence>
<organism evidence="1 2">
    <name type="scientific">Cinnamomum micranthum f. kanehirae</name>
    <dbReference type="NCBI Taxonomy" id="337451"/>
    <lineage>
        <taxon>Eukaryota</taxon>
        <taxon>Viridiplantae</taxon>
        <taxon>Streptophyta</taxon>
        <taxon>Embryophyta</taxon>
        <taxon>Tracheophyta</taxon>
        <taxon>Spermatophyta</taxon>
        <taxon>Magnoliopsida</taxon>
        <taxon>Magnoliidae</taxon>
        <taxon>Laurales</taxon>
        <taxon>Lauraceae</taxon>
        <taxon>Cinnamomum</taxon>
    </lineage>
</organism>
<dbReference type="OrthoDB" id="911847at2759"/>
<gene>
    <name evidence="1" type="ORF">CKAN_00861200</name>
</gene>
<proteinExistence type="predicted"/>
<protein>
    <submittedName>
        <fullName evidence="1">Uncharacterized protein</fullName>
    </submittedName>
</protein>
<dbReference type="PANTHER" id="PTHR36030:SF1">
    <property type="entry name" value="CALMODULIN-BINDING DOMAIN-CONTAINING PROTEIN"/>
    <property type="match status" value="1"/>
</dbReference>
<keyword evidence="2" id="KW-1185">Reference proteome</keyword>
<dbReference type="Proteomes" id="UP000283530">
    <property type="component" value="Unassembled WGS sequence"/>
</dbReference>
<accession>A0A443NNB4</accession>
<evidence type="ECO:0000313" key="2">
    <source>
        <dbReference type="Proteomes" id="UP000283530"/>
    </source>
</evidence>
<comment type="caution">
    <text evidence="1">The sequence shown here is derived from an EMBL/GenBank/DDBJ whole genome shotgun (WGS) entry which is preliminary data.</text>
</comment>
<dbReference type="EMBL" id="QPKB01000003">
    <property type="protein sequence ID" value="RWR80007.1"/>
    <property type="molecule type" value="Genomic_DNA"/>
</dbReference>
<name>A0A443NNB4_9MAGN</name>
<reference evidence="1 2" key="1">
    <citation type="journal article" date="2019" name="Nat. Plants">
        <title>Stout camphor tree genome fills gaps in understanding of flowering plant genome evolution.</title>
        <authorList>
            <person name="Chaw S.M."/>
            <person name="Liu Y.C."/>
            <person name="Wu Y.W."/>
            <person name="Wang H.Y."/>
            <person name="Lin C.I."/>
            <person name="Wu C.S."/>
            <person name="Ke H.M."/>
            <person name="Chang L.Y."/>
            <person name="Hsu C.Y."/>
            <person name="Yang H.T."/>
            <person name="Sudianto E."/>
            <person name="Hsu M.H."/>
            <person name="Wu K.P."/>
            <person name="Wang L.N."/>
            <person name="Leebens-Mack J.H."/>
            <person name="Tsai I.J."/>
        </authorList>
    </citation>
    <scope>NUCLEOTIDE SEQUENCE [LARGE SCALE GENOMIC DNA]</scope>
    <source>
        <strain evidence="2">cv. Chaw 1501</strain>
        <tissue evidence="1">Young leaves</tissue>
    </source>
</reference>
<evidence type="ECO:0000313" key="1">
    <source>
        <dbReference type="EMBL" id="RWR80007.1"/>
    </source>
</evidence>
<dbReference type="PANTHER" id="PTHR36030">
    <property type="entry name" value="CALMODULIN-BINDING DOMAIN-CONTAINING PROTEIN"/>
    <property type="match status" value="1"/>
</dbReference>
<dbReference type="AlphaFoldDB" id="A0A443NNB4"/>